<protein>
    <recommendedName>
        <fullName evidence="4">Arrestin C-terminal-like domain-containing protein</fullName>
    </recommendedName>
</protein>
<dbReference type="OMA" id="FCCLCCG"/>
<comment type="similarity">
    <text evidence="1">Belongs to the arrestin family.</text>
</comment>
<organism evidence="5 6">
    <name type="scientific">Cimex lectularius</name>
    <name type="common">Bed bug</name>
    <name type="synonym">Acanthia lectularia</name>
    <dbReference type="NCBI Taxonomy" id="79782"/>
    <lineage>
        <taxon>Eukaryota</taxon>
        <taxon>Metazoa</taxon>
        <taxon>Ecdysozoa</taxon>
        <taxon>Arthropoda</taxon>
        <taxon>Hexapoda</taxon>
        <taxon>Insecta</taxon>
        <taxon>Pterygota</taxon>
        <taxon>Neoptera</taxon>
        <taxon>Paraneoptera</taxon>
        <taxon>Hemiptera</taxon>
        <taxon>Heteroptera</taxon>
        <taxon>Panheteroptera</taxon>
        <taxon>Cimicomorpha</taxon>
        <taxon>Cimicidae</taxon>
        <taxon>Cimex</taxon>
    </lineage>
</organism>
<dbReference type="SMART" id="SM01017">
    <property type="entry name" value="Arrestin_C"/>
    <property type="match status" value="1"/>
</dbReference>
<dbReference type="InterPro" id="IPR014756">
    <property type="entry name" value="Ig_E-set"/>
</dbReference>
<proteinExistence type="inferred from homology"/>
<keyword evidence="2" id="KW-0716">Sensory transduction</keyword>
<evidence type="ECO:0000256" key="3">
    <source>
        <dbReference type="SAM" id="MobiDB-lite"/>
    </source>
</evidence>
<dbReference type="SUPFAM" id="SSF81296">
    <property type="entry name" value="E set domains"/>
    <property type="match status" value="2"/>
</dbReference>
<dbReference type="InterPro" id="IPR011022">
    <property type="entry name" value="Arrestin_C-like"/>
</dbReference>
<name>A0A8I6RX90_CIMLE</name>
<dbReference type="PANTHER" id="PTHR11188">
    <property type="entry name" value="ARRESTIN DOMAIN CONTAINING PROTEIN"/>
    <property type="match status" value="1"/>
</dbReference>
<dbReference type="Pfam" id="PF02752">
    <property type="entry name" value="Arrestin_C"/>
    <property type="match status" value="1"/>
</dbReference>
<reference evidence="5" key="1">
    <citation type="submission" date="2022-01" db="UniProtKB">
        <authorList>
            <consortium name="EnsemblMetazoa"/>
        </authorList>
    </citation>
    <scope>IDENTIFICATION</scope>
</reference>
<dbReference type="OrthoDB" id="2333384at2759"/>
<dbReference type="GeneID" id="106669232"/>
<dbReference type="InterPro" id="IPR014752">
    <property type="entry name" value="Arrestin-like_C"/>
</dbReference>
<dbReference type="GO" id="GO:0005737">
    <property type="term" value="C:cytoplasm"/>
    <property type="evidence" value="ECO:0007669"/>
    <property type="project" value="TreeGrafter"/>
</dbReference>
<evidence type="ECO:0000313" key="6">
    <source>
        <dbReference type="Proteomes" id="UP000494040"/>
    </source>
</evidence>
<dbReference type="Pfam" id="PF00339">
    <property type="entry name" value="Arrestin_N"/>
    <property type="match status" value="1"/>
</dbReference>
<sequence length="424" mass="45716">MSNVRIVFDSPTNSYYAGTTVTGRVIVNFDKPKKARGLKVKITGEAKVSWVGTESYRKDDGQTEDRSVSYHAEEEYFSNKYYLLGGASGEIEIPAGENVYPFNTTLPPQLPTSFDGERGHVRYTVVATIDRPWKSDFEAKSHFTVITPVDLNYIAIAKEQVKQEISKYFCCCCCKSGPLTLVVCLPHKGYVPGQTVPVTVEVDNASNVQVDKMECKIFKTIKWTARIPRQDTKLDVVDLIKLQVEGVAGGGSKTTTHNLALPEMPYVNVDACSIIDITFALKVKAVVGGCHKNLELEVPLVLGTVPIYEGGPPPTMGATLPQNVVPQSNIGLPNQNFAPGGVPTPYQGGTAPYPAGYTPAYTGPAPFPNPGSEPNPYEGNRSMYPTLPGFAIPVTPADADVQPEASPSAPLLDTPSGPVGFKLT</sequence>
<dbReference type="GO" id="GO:0015031">
    <property type="term" value="P:protein transport"/>
    <property type="evidence" value="ECO:0007669"/>
    <property type="project" value="TreeGrafter"/>
</dbReference>
<evidence type="ECO:0000259" key="4">
    <source>
        <dbReference type="SMART" id="SM01017"/>
    </source>
</evidence>
<dbReference type="InterPro" id="IPR050357">
    <property type="entry name" value="Arrestin_domain-protein"/>
</dbReference>
<feature type="region of interest" description="Disordered" evidence="3">
    <location>
        <begin position="364"/>
        <end position="424"/>
    </location>
</feature>
<evidence type="ECO:0000256" key="1">
    <source>
        <dbReference type="ARBA" id="ARBA00005298"/>
    </source>
</evidence>
<dbReference type="KEGG" id="clec:106669232"/>
<dbReference type="RefSeq" id="XP_014254041.1">
    <property type="nucleotide sequence ID" value="XM_014398555.2"/>
</dbReference>
<dbReference type="PANTHER" id="PTHR11188:SF176">
    <property type="entry name" value="ARRESTIN DOMAIN-CONTAINING PROTEIN 1"/>
    <property type="match status" value="1"/>
</dbReference>
<dbReference type="EnsemblMetazoa" id="XM_014398555.2">
    <property type="protein sequence ID" value="XP_014254041.1"/>
    <property type="gene ID" value="LOC106669232"/>
</dbReference>
<evidence type="ECO:0000313" key="5">
    <source>
        <dbReference type="EnsemblMetazoa" id="XP_014254041.1"/>
    </source>
</evidence>
<dbReference type="InterPro" id="IPR011021">
    <property type="entry name" value="Arrestin-like_N"/>
</dbReference>
<dbReference type="AlphaFoldDB" id="A0A8I6RX90"/>
<feature type="domain" description="Arrestin C-terminal-like" evidence="4">
    <location>
        <begin position="175"/>
        <end position="307"/>
    </location>
</feature>
<accession>A0A8I6RX90</accession>
<keyword evidence="6" id="KW-1185">Reference proteome</keyword>
<dbReference type="Gene3D" id="2.60.40.640">
    <property type="match status" value="2"/>
</dbReference>
<evidence type="ECO:0000256" key="2">
    <source>
        <dbReference type="ARBA" id="ARBA00022606"/>
    </source>
</evidence>
<dbReference type="Proteomes" id="UP000494040">
    <property type="component" value="Unassembled WGS sequence"/>
</dbReference>